<name>A0A9D4DU84_DREPO</name>
<dbReference type="AlphaFoldDB" id="A0A9D4DU84"/>
<dbReference type="EMBL" id="JAIWYP010000010">
    <property type="protein sequence ID" value="KAH3754024.1"/>
    <property type="molecule type" value="Genomic_DNA"/>
</dbReference>
<sequence>MEDPPSNCPRKETWGTVTTGEASLYYLSSVRSSAVSSSNASQHQWTVSFARNRPASGKASPASTTSSSLGRSLSSPMNIMDPSTWFLWTLRRPSTAYTETPSGRFCDIMASLRNLSTSSGPCTKTLSAESSTTTSSLNHSRWKLG</sequence>
<proteinExistence type="predicted"/>
<gene>
    <name evidence="2" type="ORF">DPMN_188682</name>
</gene>
<keyword evidence="3" id="KW-1185">Reference proteome</keyword>
<feature type="compositionally biased region" description="Low complexity" evidence="1">
    <location>
        <begin position="56"/>
        <end position="76"/>
    </location>
</feature>
<comment type="caution">
    <text evidence="2">The sequence shown here is derived from an EMBL/GenBank/DDBJ whole genome shotgun (WGS) entry which is preliminary data.</text>
</comment>
<evidence type="ECO:0000256" key="1">
    <source>
        <dbReference type="SAM" id="MobiDB-lite"/>
    </source>
</evidence>
<feature type="region of interest" description="Disordered" evidence="1">
    <location>
        <begin position="51"/>
        <end position="78"/>
    </location>
</feature>
<accession>A0A9D4DU84</accession>
<dbReference type="Proteomes" id="UP000828390">
    <property type="component" value="Unassembled WGS sequence"/>
</dbReference>
<evidence type="ECO:0000313" key="3">
    <source>
        <dbReference type="Proteomes" id="UP000828390"/>
    </source>
</evidence>
<reference evidence="2" key="2">
    <citation type="submission" date="2020-11" db="EMBL/GenBank/DDBJ databases">
        <authorList>
            <person name="McCartney M.A."/>
            <person name="Auch B."/>
            <person name="Kono T."/>
            <person name="Mallez S."/>
            <person name="Becker A."/>
            <person name="Gohl D.M."/>
            <person name="Silverstein K.A.T."/>
            <person name="Koren S."/>
            <person name="Bechman K.B."/>
            <person name="Herman A."/>
            <person name="Abrahante J.E."/>
            <person name="Garbe J."/>
        </authorList>
    </citation>
    <scope>NUCLEOTIDE SEQUENCE</scope>
    <source>
        <strain evidence="2">Duluth1</strain>
        <tissue evidence="2">Whole animal</tissue>
    </source>
</reference>
<protein>
    <submittedName>
        <fullName evidence="2">Uncharacterized protein</fullName>
    </submittedName>
</protein>
<organism evidence="2 3">
    <name type="scientific">Dreissena polymorpha</name>
    <name type="common">Zebra mussel</name>
    <name type="synonym">Mytilus polymorpha</name>
    <dbReference type="NCBI Taxonomy" id="45954"/>
    <lineage>
        <taxon>Eukaryota</taxon>
        <taxon>Metazoa</taxon>
        <taxon>Spiralia</taxon>
        <taxon>Lophotrochozoa</taxon>
        <taxon>Mollusca</taxon>
        <taxon>Bivalvia</taxon>
        <taxon>Autobranchia</taxon>
        <taxon>Heteroconchia</taxon>
        <taxon>Euheterodonta</taxon>
        <taxon>Imparidentia</taxon>
        <taxon>Neoheterodontei</taxon>
        <taxon>Myida</taxon>
        <taxon>Dreissenoidea</taxon>
        <taxon>Dreissenidae</taxon>
        <taxon>Dreissena</taxon>
    </lineage>
</organism>
<evidence type="ECO:0000313" key="2">
    <source>
        <dbReference type="EMBL" id="KAH3754024.1"/>
    </source>
</evidence>
<reference evidence="2" key="1">
    <citation type="journal article" date="2019" name="bioRxiv">
        <title>The Genome of the Zebra Mussel, Dreissena polymorpha: A Resource for Invasive Species Research.</title>
        <authorList>
            <person name="McCartney M.A."/>
            <person name="Auch B."/>
            <person name="Kono T."/>
            <person name="Mallez S."/>
            <person name="Zhang Y."/>
            <person name="Obille A."/>
            <person name="Becker A."/>
            <person name="Abrahante J.E."/>
            <person name="Garbe J."/>
            <person name="Badalamenti J.P."/>
            <person name="Herman A."/>
            <person name="Mangelson H."/>
            <person name="Liachko I."/>
            <person name="Sullivan S."/>
            <person name="Sone E.D."/>
            <person name="Koren S."/>
            <person name="Silverstein K.A.T."/>
            <person name="Beckman K.B."/>
            <person name="Gohl D.M."/>
        </authorList>
    </citation>
    <scope>NUCLEOTIDE SEQUENCE</scope>
    <source>
        <strain evidence="2">Duluth1</strain>
        <tissue evidence="2">Whole animal</tissue>
    </source>
</reference>